<evidence type="ECO:0000259" key="2">
    <source>
        <dbReference type="Pfam" id="PF08646"/>
    </source>
</evidence>
<dbReference type="InterPro" id="IPR012340">
    <property type="entry name" value="NA-bd_OB-fold"/>
</dbReference>
<sequence length="485" mass="56385">MSENDLLFRISQITTYVSKWIIKAKVVNKTKLSTFKNNNSFFSIDVTDVHGDSISCKFWGSSADKWFNNIEMKKVYIFSKGRVSIANPKYNTVKHKYELTFNEDSEIHEVKDDGEIKIQKKISLVNLRDIKIATKETPFTADLIGIVKHIGTVSNLKTKQGNDIAKQNIIIVDDTKHSFEIAFWDSNVNLIKDEIKENEIYIFTNINIRNWNDMKNGTFGVTSSIEKIENLNEELKAKCTMISEWYNTNGKYEQFTNMRNILSNDVSQIPEKHYALSDVNDVLAKISGTYTLVGRVKRIYWKSKENEHRFYYPACSKCKKKLLSSGQENVTDNDYETNANDEEGIVYSCMNCDENNVKPYYNYTFNFLFMDFSGSMNIRVFSDEGYNLLGKKAEELKGLDEDNLNYLFNYDFLYKEYKVVVRVNQRLYNGIERVNFTAIKIFPQKHSDISYLLNEIQLLISKDNTPNKNKRALNDDSQDAKKQKV</sequence>
<dbReference type="CDD" id="cd04475">
    <property type="entry name" value="RPA1_DBD_B"/>
    <property type="match status" value="1"/>
</dbReference>
<dbReference type="GO" id="GO:0003677">
    <property type="term" value="F:DNA binding"/>
    <property type="evidence" value="ECO:0007669"/>
    <property type="project" value="UniProtKB-KW"/>
</dbReference>
<dbReference type="eggNOG" id="KOG0851">
    <property type="taxonomic scope" value="Eukaryota"/>
</dbReference>
<dbReference type="Proteomes" id="UP000195012">
    <property type="component" value="Unassembled WGS sequence"/>
</dbReference>
<organism evidence="4 5">
    <name type="scientific">Plasmodium knowlesi</name>
    <dbReference type="NCBI Taxonomy" id="5850"/>
    <lineage>
        <taxon>Eukaryota</taxon>
        <taxon>Sar</taxon>
        <taxon>Alveolata</taxon>
        <taxon>Apicomplexa</taxon>
        <taxon>Aconoidasida</taxon>
        <taxon>Haemosporida</taxon>
        <taxon>Plasmodiidae</taxon>
        <taxon>Plasmodium</taxon>
        <taxon>Plasmodium (Plasmodium)</taxon>
    </lineage>
</organism>
<protein>
    <submittedName>
        <fullName evidence="4">Replication protein A1-small</fullName>
    </submittedName>
</protein>
<evidence type="ECO:0000256" key="1">
    <source>
        <dbReference type="ARBA" id="ARBA00023125"/>
    </source>
</evidence>
<dbReference type="InterPro" id="IPR031657">
    <property type="entry name" value="REPA_OB_2"/>
</dbReference>
<feature type="domain" description="Replication factor A C-terminal" evidence="2">
    <location>
        <begin position="307"/>
        <end position="447"/>
    </location>
</feature>
<dbReference type="PANTHER" id="PTHR47165">
    <property type="entry name" value="OS03G0429900 PROTEIN"/>
    <property type="match status" value="1"/>
</dbReference>
<dbReference type="Gene3D" id="2.40.50.140">
    <property type="entry name" value="Nucleic acid-binding proteins"/>
    <property type="match status" value="3"/>
</dbReference>
<feature type="domain" description="Replication protein A OB" evidence="3">
    <location>
        <begin position="132"/>
        <end position="215"/>
    </location>
</feature>
<reference evidence="4 5" key="1">
    <citation type="submission" date="2017-05" db="EMBL/GenBank/DDBJ databases">
        <title>PacBio assembly of a Plasmodium knowlesi genome sequence with Hi-C correction and manual annotation of the SICAvar gene family.</title>
        <authorList>
            <person name="Lapp S.A."/>
            <person name="Geraldo J.A."/>
            <person name="Chien J.-T."/>
            <person name="Ay F."/>
            <person name="Pakala S.B."/>
            <person name="Batugedara G."/>
            <person name="Humphrey J.C."/>
            <person name="Debarry J.D."/>
            <person name="Le Roch K.G."/>
            <person name="Galinski M.R."/>
            <person name="Kissinger J.C."/>
        </authorList>
    </citation>
    <scope>NUCLEOTIDE SEQUENCE [LARGE SCALE GENOMIC DNA]</scope>
    <source>
        <strain evidence="5">Malayan Strain Pk1 (A+)</strain>
    </source>
</reference>
<dbReference type="PANTHER" id="PTHR47165:SF4">
    <property type="entry name" value="OS03G0429900 PROTEIN"/>
    <property type="match status" value="1"/>
</dbReference>
<dbReference type="VEuPathDB" id="PlasmoDB:PKNOH_S06404000"/>
<dbReference type="Pfam" id="PF16900">
    <property type="entry name" value="REPA_OB_2"/>
    <property type="match status" value="1"/>
</dbReference>
<name>A0A1Y3DXR8_PLAKN</name>
<evidence type="ECO:0000313" key="5">
    <source>
        <dbReference type="Proteomes" id="UP000195012"/>
    </source>
</evidence>
<comment type="caution">
    <text evidence="4">The sequence shown here is derived from an EMBL/GenBank/DDBJ whole genome shotgun (WGS) entry which is preliminary data.</text>
</comment>
<dbReference type="SUPFAM" id="SSF50249">
    <property type="entry name" value="Nucleic acid-binding proteins"/>
    <property type="match status" value="3"/>
</dbReference>
<evidence type="ECO:0000259" key="3">
    <source>
        <dbReference type="Pfam" id="PF16900"/>
    </source>
</evidence>
<dbReference type="AlphaFoldDB" id="A0A1Y3DXR8"/>
<dbReference type="EMBL" id="NETL01000020">
    <property type="protein sequence ID" value="OTN67567.1"/>
    <property type="molecule type" value="Genomic_DNA"/>
</dbReference>
<dbReference type="Pfam" id="PF08646">
    <property type="entry name" value="Rep_fac-A_C"/>
    <property type="match status" value="1"/>
</dbReference>
<dbReference type="FunFam" id="2.40.50.140:FF:000209">
    <property type="entry name" value="Replication protein A1, small"/>
    <property type="match status" value="1"/>
</dbReference>
<evidence type="ECO:0000313" key="4">
    <source>
        <dbReference type="EMBL" id="OTN67567.1"/>
    </source>
</evidence>
<dbReference type="InterPro" id="IPR013955">
    <property type="entry name" value="Rep_factor-A_C"/>
</dbReference>
<gene>
    <name evidence="4" type="ORF">PKNOH_S06404000</name>
</gene>
<keyword evidence="1" id="KW-0238">DNA-binding</keyword>
<dbReference type="OrthoDB" id="1751331at2759"/>
<accession>A0A1Y3DXR8</accession>
<dbReference type="VEuPathDB" id="PlasmoDB:PKNH_0702500"/>
<dbReference type="VEuPathDB" id="PlasmoDB:PKA1H_070007400"/>
<dbReference type="CDD" id="cd04474">
    <property type="entry name" value="RPA1_DBD_A"/>
    <property type="match status" value="1"/>
</dbReference>
<proteinExistence type="predicted"/>